<organism evidence="11 12">
    <name type="scientific">Saccoglossus kowalevskii</name>
    <name type="common">Acorn worm</name>
    <dbReference type="NCBI Taxonomy" id="10224"/>
    <lineage>
        <taxon>Eukaryota</taxon>
        <taxon>Metazoa</taxon>
        <taxon>Hemichordata</taxon>
        <taxon>Enteropneusta</taxon>
        <taxon>Harrimaniidae</taxon>
        <taxon>Saccoglossus</taxon>
    </lineage>
</organism>
<comment type="catalytic activity">
    <reaction evidence="1 7">
        <text>S-ubiquitinyl-[E2 ubiquitin-conjugating enzyme]-L-cysteine + [acceptor protein]-L-lysine = [E2 ubiquitin-conjugating enzyme]-L-cysteine + N(6)-ubiquitinyl-[acceptor protein]-L-lysine.</text>
        <dbReference type="EC" id="2.3.2.27"/>
    </reaction>
</comment>
<dbReference type="GeneID" id="100371833"/>
<dbReference type="InterPro" id="IPR018957">
    <property type="entry name" value="Znf_C3HC4_RING-type"/>
</dbReference>
<dbReference type="Gene3D" id="3.30.40.10">
    <property type="entry name" value="Zinc/RING finger domain, C3HC4 (zinc finger)"/>
    <property type="match status" value="1"/>
</dbReference>
<keyword evidence="5 7" id="KW-0863">Zinc-finger</keyword>
<sequence>MLDNYRAGGSKSSSSDKSTKEDISANSAAADDGDEKEKDKGENKGSDADNETAQGEADGGDKEKKEKDDGKTCKGCKETFQDPIELPTCKHKLCRECMVKVRGELKCLIYEKEYKPTQGKQSKGKMTSSIDKTIHIPEYDKFTTTVIKYTFNEGIRAECHPHPGMKYKGELFTAYLPNNKEGSQLLNLLKKAFDKGLLFGIAPREILDTIDWKDIDHKTSVTGGPEINGYPDPDYLKRLRQQLASKGIK</sequence>
<dbReference type="Proteomes" id="UP000694865">
    <property type="component" value="Unplaced"/>
</dbReference>
<dbReference type="PROSITE" id="PS00518">
    <property type="entry name" value="ZF_RING_1"/>
    <property type="match status" value="1"/>
</dbReference>
<evidence type="ECO:0000259" key="10">
    <source>
        <dbReference type="Pfam" id="PF18102"/>
    </source>
</evidence>
<evidence type="ECO:0000256" key="8">
    <source>
        <dbReference type="SAM" id="MobiDB-lite"/>
    </source>
</evidence>
<comment type="pathway">
    <text evidence="2 7">Protein modification; protein ubiquitination.</text>
</comment>
<dbReference type="EC" id="2.3.2.27" evidence="7"/>
<dbReference type="SUPFAM" id="SSF57850">
    <property type="entry name" value="RING/U-box"/>
    <property type="match status" value="1"/>
</dbReference>
<feature type="region of interest" description="Disordered" evidence="8">
    <location>
        <begin position="1"/>
        <end position="72"/>
    </location>
</feature>
<dbReference type="InterPro" id="IPR013083">
    <property type="entry name" value="Znf_RING/FYVE/PHD"/>
</dbReference>
<keyword evidence="11" id="KW-1185">Reference proteome</keyword>
<protein>
    <recommendedName>
        <fullName evidence="7">E3 ubiquitin-protein ligase</fullName>
        <ecNumber evidence="7">2.3.2.27</ecNumber>
    </recommendedName>
</protein>
<dbReference type="Gene3D" id="3.30.390.130">
    <property type="match status" value="1"/>
</dbReference>
<dbReference type="InterPro" id="IPR039396">
    <property type="entry name" value="Deltex_C"/>
</dbReference>
<keyword evidence="6 7" id="KW-0862">Zinc</keyword>
<dbReference type="PANTHER" id="PTHR12622">
    <property type="entry name" value="DELTEX-RELATED"/>
    <property type="match status" value="1"/>
</dbReference>
<evidence type="ECO:0000256" key="1">
    <source>
        <dbReference type="ARBA" id="ARBA00000900"/>
    </source>
</evidence>
<evidence type="ECO:0000256" key="7">
    <source>
        <dbReference type="RuleBase" id="RU367105"/>
    </source>
</evidence>
<feature type="compositionally biased region" description="Basic and acidic residues" evidence="8">
    <location>
        <begin position="59"/>
        <end position="72"/>
    </location>
</feature>
<keyword evidence="3 7" id="KW-0808">Transferase</keyword>
<accession>A0ABM0GV40</accession>
<feature type="domain" description="Deltex C-terminal" evidence="10">
    <location>
        <begin position="118"/>
        <end position="248"/>
    </location>
</feature>
<name>A0ABM0GV40_SACKO</name>
<keyword evidence="7" id="KW-0963">Cytoplasm</keyword>
<evidence type="ECO:0000256" key="5">
    <source>
        <dbReference type="ARBA" id="ARBA00022771"/>
    </source>
</evidence>
<dbReference type="InterPro" id="IPR039398">
    <property type="entry name" value="Deltex_fam"/>
</dbReference>
<proteinExistence type="inferred from homology"/>
<dbReference type="Pfam" id="PF00097">
    <property type="entry name" value="zf-C3HC4"/>
    <property type="match status" value="1"/>
</dbReference>
<feature type="compositionally biased region" description="Basic and acidic residues" evidence="8">
    <location>
        <begin position="35"/>
        <end position="47"/>
    </location>
</feature>
<evidence type="ECO:0000313" key="12">
    <source>
        <dbReference type="RefSeq" id="XP_002737980.1"/>
    </source>
</evidence>
<evidence type="ECO:0000259" key="9">
    <source>
        <dbReference type="Pfam" id="PF00097"/>
    </source>
</evidence>
<dbReference type="Pfam" id="PF18102">
    <property type="entry name" value="DTC"/>
    <property type="match status" value="1"/>
</dbReference>
<comment type="subcellular location">
    <subcellularLocation>
        <location evidence="7">Cytoplasm</location>
    </subcellularLocation>
</comment>
<gene>
    <name evidence="12" type="primary">LOC100371833</name>
</gene>
<evidence type="ECO:0000256" key="6">
    <source>
        <dbReference type="ARBA" id="ARBA00022833"/>
    </source>
</evidence>
<dbReference type="RefSeq" id="XP_002737980.1">
    <property type="nucleotide sequence ID" value="XM_002737934.2"/>
</dbReference>
<dbReference type="InterPro" id="IPR017907">
    <property type="entry name" value="Znf_RING_CS"/>
</dbReference>
<comment type="similarity">
    <text evidence="7">Belongs to the Deltex family.</text>
</comment>
<feature type="domain" description="Zinc finger C3HC4 RING-type" evidence="9">
    <location>
        <begin position="73"/>
        <end position="102"/>
    </location>
</feature>
<evidence type="ECO:0000313" key="11">
    <source>
        <dbReference type="Proteomes" id="UP000694865"/>
    </source>
</evidence>
<keyword evidence="4 7" id="KW-0479">Metal-binding</keyword>
<evidence type="ECO:0000256" key="2">
    <source>
        <dbReference type="ARBA" id="ARBA00004906"/>
    </source>
</evidence>
<reference evidence="12" key="1">
    <citation type="submission" date="2025-08" db="UniProtKB">
        <authorList>
            <consortium name="RefSeq"/>
        </authorList>
    </citation>
    <scope>IDENTIFICATION</scope>
    <source>
        <tissue evidence="12">Testes</tissue>
    </source>
</reference>
<evidence type="ECO:0000256" key="3">
    <source>
        <dbReference type="ARBA" id="ARBA00022679"/>
    </source>
</evidence>
<dbReference type="InterPro" id="IPR039399">
    <property type="entry name" value="Deltex_C_sf"/>
</dbReference>
<evidence type="ECO:0000256" key="4">
    <source>
        <dbReference type="ARBA" id="ARBA00022723"/>
    </source>
</evidence>